<gene>
    <name evidence="5" type="ORF">HUJ06_013505</name>
</gene>
<evidence type="ECO:0000313" key="5">
    <source>
        <dbReference type="EMBL" id="DAD39182.1"/>
    </source>
</evidence>
<evidence type="ECO:0000256" key="3">
    <source>
        <dbReference type="ARBA" id="ARBA00022691"/>
    </source>
</evidence>
<dbReference type="GO" id="GO:0008171">
    <property type="term" value="F:O-methyltransferase activity"/>
    <property type="evidence" value="ECO:0007669"/>
    <property type="project" value="InterPro"/>
</dbReference>
<proteinExistence type="predicted"/>
<dbReference type="PANTHER" id="PTHR11746">
    <property type="entry name" value="O-METHYLTRANSFERASE"/>
    <property type="match status" value="1"/>
</dbReference>
<dbReference type="InterPro" id="IPR001077">
    <property type="entry name" value="COMT_C"/>
</dbReference>
<comment type="caution">
    <text evidence="5">The sequence shown here is derived from an EMBL/GenBank/DDBJ whole genome shotgun (WGS) entry which is preliminary data.</text>
</comment>
<evidence type="ECO:0000256" key="2">
    <source>
        <dbReference type="ARBA" id="ARBA00022679"/>
    </source>
</evidence>
<keyword evidence="2" id="KW-0808">Transferase</keyword>
<reference evidence="5 6" key="1">
    <citation type="journal article" date="2020" name="Mol. Biol. Evol.">
        <title>Distinct Expression and Methylation Patterns for Genes with Different Fates following a Single Whole-Genome Duplication in Flowering Plants.</title>
        <authorList>
            <person name="Shi T."/>
            <person name="Rahmani R.S."/>
            <person name="Gugger P.F."/>
            <person name="Wang M."/>
            <person name="Li H."/>
            <person name="Zhang Y."/>
            <person name="Li Z."/>
            <person name="Wang Q."/>
            <person name="Van de Peer Y."/>
            <person name="Marchal K."/>
            <person name="Chen J."/>
        </authorList>
    </citation>
    <scope>NUCLEOTIDE SEQUENCE [LARGE SCALE GENOMIC DNA]</scope>
    <source>
        <tissue evidence="5">Leaf</tissue>
    </source>
</reference>
<organism evidence="5 6">
    <name type="scientific">Nelumbo nucifera</name>
    <name type="common">Sacred lotus</name>
    <dbReference type="NCBI Taxonomy" id="4432"/>
    <lineage>
        <taxon>Eukaryota</taxon>
        <taxon>Viridiplantae</taxon>
        <taxon>Streptophyta</taxon>
        <taxon>Embryophyta</taxon>
        <taxon>Tracheophyta</taxon>
        <taxon>Spermatophyta</taxon>
        <taxon>Magnoliopsida</taxon>
        <taxon>Proteales</taxon>
        <taxon>Nelumbonaceae</taxon>
        <taxon>Nelumbo</taxon>
    </lineage>
</organism>
<dbReference type="GO" id="GO:0032259">
    <property type="term" value="P:methylation"/>
    <property type="evidence" value="ECO:0007669"/>
    <property type="project" value="UniProtKB-KW"/>
</dbReference>
<keyword evidence="6" id="KW-1185">Reference proteome</keyword>
<name>A0A822Z2D0_NELNU</name>
<evidence type="ECO:0000256" key="1">
    <source>
        <dbReference type="ARBA" id="ARBA00022603"/>
    </source>
</evidence>
<dbReference type="Pfam" id="PF00891">
    <property type="entry name" value="Methyltransf_2"/>
    <property type="match status" value="1"/>
</dbReference>
<keyword evidence="1" id="KW-0489">Methyltransferase</keyword>
<dbReference type="Gene3D" id="3.40.50.150">
    <property type="entry name" value="Vaccinia Virus protein VP39"/>
    <property type="match status" value="1"/>
</dbReference>
<sequence>MHHLTEEISALQYYSRTDLSVTNSGVEHLGGDMFEYVPKADAIFMKCILHDWNDKDCLKLLKNCWKALPNLGMVIAVESILLILSLKSYGNMIWSCYHNALEEKKEHTNSSKP</sequence>
<dbReference type="InterPro" id="IPR016461">
    <property type="entry name" value="COMT-like"/>
</dbReference>
<evidence type="ECO:0000313" key="6">
    <source>
        <dbReference type="Proteomes" id="UP000607653"/>
    </source>
</evidence>
<keyword evidence="3" id="KW-0949">S-adenosyl-L-methionine</keyword>
<dbReference type="Proteomes" id="UP000607653">
    <property type="component" value="Unassembled WGS sequence"/>
</dbReference>
<dbReference type="InterPro" id="IPR029063">
    <property type="entry name" value="SAM-dependent_MTases_sf"/>
</dbReference>
<feature type="domain" description="O-methyltransferase C-terminal" evidence="4">
    <location>
        <begin position="22"/>
        <end position="82"/>
    </location>
</feature>
<protein>
    <recommendedName>
        <fullName evidence="4">O-methyltransferase C-terminal domain-containing protein</fullName>
    </recommendedName>
</protein>
<dbReference type="PROSITE" id="PS51683">
    <property type="entry name" value="SAM_OMT_II"/>
    <property type="match status" value="1"/>
</dbReference>
<dbReference type="SUPFAM" id="SSF53335">
    <property type="entry name" value="S-adenosyl-L-methionine-dependent methyltransferases"/>
    <property type="match status" value="1"/>
</dbReference>
<dbReference type="AlphaFoldDB" id="A0A822Z2D0"/>
<evidence type="ECO:0000259" key="4">
    <source>
        <dbReference type="Pfam" id="PF00891"/>
    </source>
</evidence>
<dbReference type="EMBL" id="DUZY01000005">
    <property type="protein sequence ID" value="DAD39182.1"/>
    <property type="molecule type" value="Genomic_DNA"/>
</dbReference>
<accession>A0A822Z2D0</accession>